<keyword evidence="2" id="KW-1185">Reference proteome</keyword>
<evidence type="ECO:0000313" key="2">
    <source>
        <dbReference type="Proteomes" id="UP001226091"/>
    </source>
</evidence>
<reference evidence="2" key="1">
    <citation type="journal article" date="2025" name="Aquaculture">
        <title>Assessment of the bioflocculant production and safety properties of Metabacillus hrfriensis sp. nov. based on phenotypic and whole-genome sequencing analysis.</title>
        <authorList>
            <person name="Zhang R."/>
            <person name="Zhao Z."/>
            <person name="Luo L."/>
            <person name="Wang S."/>
            <person name="Guo K."/>
            <person name="Xu W."/>
        </authorList>
    </citation>
    <scope>NUCLEOTIDE SEQUENCE [LARGE SCALE GENOMIC DNA]</scope>
    <source>
        <strain evidence="2">CT-WN-B3</strain>
    </source>
</reference>
<dbReference type="Proteomes" id="UP001226091">
    <property type="component" value="Chromosome"/>
</dbReference>
<sequence length="70" mass="7940">MTANKSKLEAYNWGPASEENGLPLRYRAIIKQWGWEKKEQEGSLTVYEKDGQEVDVISQTDYLSLSTSGN</sequence>
<name>A0ACD4RBD4_9BACI</name>
<gene>
    <name evidence="1" type="ORF">QLQ22_24360</name>
</gene>
<dbReference type="EMBL" id="CP126116">
    <property type="protein sequence ID" value="WHZ57732.1"/>
    <property type="molecule type" value="Genomic_DNA"/>
</dbReference>
<accession>A0ACD4RBD4</accession>
<protein>
    <submittedName>
        <fullName evidence="1">Uncharacterized protein</fullName>
    </submittedName>
</protein>
<evidence type="ECO:0000313" key="1">
    <source>
        <dbReference type="EMBL" id="WHZ57732.1"/>
    </source>
</evidence>
<proteinExistence type="predicted"/>
<organism evidence="1 2">
    <name type="scientific">Metabacillus hrfriensis</name>
    <dbReference type="NCBI Taxonomy" id="3048891"/>
    <lineage>
        <taxon>Bacteria</taxon>
        <taxon>Bacillati</taxon>
        <taxon>Bacillota</taxon>
        <taxon>Bacilli</taxon>
        <taxon>Bacillales</taxon>
        <taxon>Bacillaceae</taxon>
        <taxon>Metabacillus</taxon>
    </lineage>
</organism>